<accession>A0A0K2Y808</accession>
<dbReference type="RefSeq" id="WP_015106913.1">
    <property type="nucleotide sequence ID" value="NZ_AP026684.1"/>
</dbReference>
<name>A0A0K2Y808_HELHE</name>
<keyword evidence="2" id="KW-1185">Reference proteome</keyword>
<dbReference type="GeneID" id="76197499"/>
<sequence length="105" mass="12378">MKNAKLLLVFKHPSAYHYFNGQKRTLVPTLLNATQKLDIPTKPTEVQGFLPRRIRQSFTQKRAKLHYHERAWGNFENPFKDPKLRDILENIRACIKKHHASTESK</sequence>
<protein>
    <submittedName>
        <fullName evidence="1">Uncharacterized protein</fullName>
    </submittedName>
</protein>
<proteinExistence type="predicted"/>
<dbReference type="Proteomes" id="UP000046090">
    <property type="component" value="Unassembled WGS sequence"/>
</dbReference>
<organism evidence="1 2">
    <name type="scientific">Helicobacter heilmannii</name>
    <dbReference type="NCBI Taxonomy" id="35817"/>
    <lineage>
        <taxon>Bacteria</taxon>
        <taxon>Pseudomonadati</taxon>
        <taxon>Campylobacterota</taxon>
        <taxon>Epsilonproteobacteria</taxon>
        <taxon>Campylobacterales</taxon>
        <taxon>Helicobacteraceae</taxon>
        <taxon>Helicobacter</taxon>
    </lineage>
</organism>
<gene>
    <name evidence="1" type="ORF">HHE01_08090</name>
</gene>
<dbReference type="EMBL" id="CDMK01000002">
    <property type="protein sequence ID" value="CRI35008.1"/>
    <property type="molecule type" value="Genomic_DNA"/>
</dbReference>
<reference evidence="2" key="1">
    <citation type="submission" date="2014-12" db="EMBL/GenBank/DDBJ databases">
        <authorList>
            <person name="Smet A."/>
        </authorList>
    </citation>
    <scope>NUCLEOTIDE SEQUENCE [LARGE SCALE GENOMIC DNA]</scope>
</reference>
<evidence type="ECO:0000313" key="2">
    <source>
        <dbReference type="Proteomes" id="UP000046090"/>
    </source>
</evidence>
<evidence type="ECO:0000313" key="1">
    <source>
        <dbReference type="EMBL" id="CRI35008.1"/>
    </source>
</evidence>
<dbReference type="AlphaFoldDB" id="A0A0K2Y808"/>